<gene>
    <name evidence="1" type="ORF">LCGC14_0439280</name>
</gene>
<comment type="caution">
    <text evidence="1">The sequence shown here is derived from an EMBL/GenBank/DDBJ whole genome shotgun (WGS) entry which is preliminary data.</text>
</comment>
<reference evidence="1" key="1">
    <citation type="journal article" date="2015" name="Nature">
        <title>Complex archaea that bridge the gap between prokaryotes and eukaryotes.</title>
        <authorList>
            <person name="Spang A."/>
            <person name="Saw J.H."/>
            <person name="Jorgensen S.L."/>
            <person name="Zaremba-Niedzwiedzka K."/>
            <person name="Martijn J."/>
            <person name="Lind A.E."/>
            <person name="van Eijk R."/>
            <person name="Schleper C."/>
            <person name="Guy L."/>
            <person name="Ettema T.J."/>
        </authorList>
    </citation>
    <scope>NUCLEOTIDE SEQUENCE</scope>
</reference>
<sequence>MNEDKEESLSERIKAFKETLCAYCINNKYVYPNVIVDNFEEDVKEFIRKSDKNREEFELWICGIVYAETPTKNTIECIREAFKREQKKADELAGGSLV</sequence>
<evidence type="ECO:0000313" key="1">
    <source>
        <dbReference type="EMBL" id="KKN69625.1"/>
    </source>
</evidence>
<proteinExistence type="predicted"/>
<protein>
    <submittedName>
        <fullName evidence="1">Uncharacterized protein</fullName>
    </submittedName>
</protein>
<name>A0A0F9SKX2_9ZZZZ</name>
<dbReference type="AlphaFoldDB" id="A0A0F9SKX2"/>
<accession>A0A0F9SKX2</accession>
<dbReference type="EMBL" id="LAZR01000422">
    <property type="protein sequence ID" value="KKN69625.1"/>
    <property type="molecule type" value="Genomic_DNA"/>
</dbReference>
<organism evidence="1">
    <name type="scientific">marine sediment metagenome</name>
    <dbReference type="NCBI Taxonomy" id="412755"/>
    <lineage>
        <taxon>unclassified sequences</taxon>
        <taxon>metagenomes</taxon>
        <taxon>ecological metagenomes</taxon>
    </lineage>
</organism>